<keyword evidence="9 10" id="KW-0119">Carbohydrate metabolism</keyword>
<protein>
    <recommendedName>
        <fullName evidence="6 10">UDP-glucose 4-epimerase</fullName>
        <ecNumber evidence="5 10">5.1.3.2</ecNumber>
    </recommendedName>
</protein>
<sequence length="326" mass="35511">MSKKILVTGGAGYIGSHTTLALLEAGYDVVVYDNLSTGRAEAVLPPARLVVADLAETDRLDALMRDEGFAAVLHFAGSIVVPESVENPLKYYDNNTGNTTELIRLTVKNRIPRFIFSSTAAVYGMPSTPAVTEDSPLDPINPYGRSKLMSEWVLQDTAAAHPEFSYIALRYFNVAGADPKGRVGQCTPNATHLFKVASQAALARREALHVFGTDYPTPDGTCIRDYIHVTDLAQAHVLALRHLERGNPSGVFNCGYGRGYSVREIVAAVQKASGVDFPVIDSPRRAGDPPALVADCSRIRQAMDWTPLHDDIHEIALSAYTWEQRL</sequence>
<gene>
    <name evidence="12" type="ORF">AXF15_08610</name>
</gene>
<dbReference type="NCBIfam" id="TIGR01179">
    <property type="entry name" value="galE"/>
    <property type="match status" value="1"/>
</dbReference>
<dbReference type="PANTHER" id="PTHR43725:SF53">
    <property type="entry name" value="UDP-ARABINOSE 4-EPIMERASE 1"/>
    <property type="match status" value="1"/>
</dbReference>
<dbReference type="AlphaFoldDB" id="A0A109WBJ2"/>
<comment type="subunit">
    <text evidence="10">Homodimer.</text>
</comment>
<dbReference type="RefSeq" id="WP_066606087.1">
    <property type="nucleotide sequence ID" value="NZ_CP014230.1"/>
</dbReference>
<feature type="domain" description="NAD-dependent epimerase/dehydratase" evidence="11">
    <location>
        <begin position="5"/>
        <end position="255"/>
    </location>
</feature>
<dbReference type="InterPro" id="IPR036291">
    <property type="entry name" value="NAD(P)-bd_dom_sf"/>
</dbReference>
<proteinExistence type="inferred from homology"/>
<evidence type="ECO:0000256" key="9">
    <source>
        <dbReference type="ARBA" id="ARBA00023277"/>
    </source>
</evidence>
<evidence type="ECO:0000256" key="1">
    <source>
        <dbReference type="ARBA" id="ARBA00000083"/>
    </source>
</evidence>
<name>A0A109WBJ2_9BACT</name>
<evidence type="ECO:0000256" key="8">
    <source>
        <dbReference type="ARBA" id="ARBA00023235"/>
    </source>
</evidence>
<dbReference type="GO" id="GO:0003978">
    <property type="term" value="F:UDP-glucose 4-epimerase activity"/>
    <property type="evidence" value="ECO:0007669"/>
    <property type="project" value="UniProtKB-UniRule"/>
</dbReference>
<evidence type="ECO:0000256" key="2">
    <source>
        <dbReference type="ARBA" id="ARBA00001911"/>
    </source>
</evidence>
<comment type="cofactor">
    <cofactor evidence="2 10">
        <name>NAD(+)</name>
        <dbReference type="ChEBI" id="CHEBI:57540"/>
    </cofactor>
</comment>
<dbReference type="EMBL" id="CP014230">
    <property type="protein sequence ID" value="AMD93153.1"/>
    <property type="molecule type" value="Genomic_DNA"/>
</dbReference>
<dbReference type="Pfam" id="PF01370">
    <property type="entry name" value="Epimerase"/>
    <property type="match status" value="1"/>
</dbReference>
<keyword evidence="8 10" id="KW-0413">Isomerase</keyword>
<dbReference type="Gene3D" id="3.40.50.720">
    <property type="entry name" value="NAD(P)-binding Rossmann-like Domain"/>
    <property type="match status" value="1"/>
</dbReference>
<dbReference type="GO" id="GO:0033499">
    <property type="term" value="P:galactose catabolic process via UDP-galactose, Leloir pathway"/>
    <property type="evidence" value="ECO:0007669"/>
    <property type="project" value="TreeGrafter"/>
</dbReference>
<dbReference type="OrthoDB" id="9801785at2"/>
<evidence type="ECO:0000256" key="4">
    <source>
        <dbReference type="ARBA" id="ARBA00007637"/>
    </source>
</evidence>
<dbReference type="KEGG" id="doa:AXF15_08610"/>
<evidence type="ECO:0000256" key="6">
    <source>
        <dbReference type="ARBA" id="ARBA00018569"/>
    </source>
</evidence>
<dbReference type="EC" id="5.1.3.2" evidence="5 10"/>
<evidence type="ECO:0000256" key="7">
    <source>
        <dbReference type="ARBA" id="ARBA00023027"/>
    </source>
</evidence>
<keyword evidence="13" id="KW-1185">Reference proteome</keyword>
<dbReference type="InterPro" id="IPR001509">
    <property type="entry name" value="Epimerase_deHydtase"/>
</dbReference>
<comment type="catalytic activity">
    <reaction evidence="1 10">
        <text>UDP-alpha-D-glucose = UDP-alpha-D-galactose</text>
        <dbReference type="Rhea" id="RHEA:22168"/>
        <dbReference type="ChEBI" id="CHEBI:58885"/>
        <dbReference type="ChEBI" id="CHEBI:66914"/>
        <dbReference type="EC" id="5.1.3.2"/>
    </reaction>
</comment>
<comment type="pathway">
    <text evidence="3 10">Carbohydrate metabolism; galactose metabolism.</text>
</comment>
<evidence type="ECO:0000256" key="5">
    <source>
        <dbReference type="ARBA" id="ARBA00013189"/>
    </source>
</evidence>
<reference evidence="13" key="1">
    <citation type="submission" date="2016-02" db="EMBL/GenBank/DDBJ databases">
        <authorList>
            <person name="Holder M.E."/>
            <person name="Ajami N.J."/>
            <person name="Petrosino J.F."/>
        </authorList>
    </citation>
    <scope>NUCLEOTIDE SEQUENCE [LARGE SCALE GENOMIC DNA]</scope>
    <source>
        <strain evidence="13">DSM 12838</strain>
    </source>
</reference>
<evidence type="ECO:0000313" key="12">
    <source>
        <dbReference type="EMBL" id="AMD93153.1"/>
    </source>
</evidence>
<dbReference type="CDD" id="cd05247">
    <property type="entry name" value="UDP_G4E_1_SDR_e"/>
    <property type="match status" value="1"/>
</dbReference>
<dbReference type="Gene3D" id="3.90.25.10">
    <property type="entry name" value="UDP-galactose 4-epimerase, domain 1"/>
    <property type="match status" value="1"/>
</dbReference>
<dbReference type="STRING" id="888061.AXF15_08610"/>
<evidence type="ECO:0000259" key="11">
    <source>
        <dbReference type="Pfam" id="PF01370"/>
    </source>
</evidence>
<dbReference type="PANTHER" id="PTHR43725">
    <property type="entry name" value="UDP-GLUCOSE 4-EPIMERASE"/>
    <property type="match status" value="1"/>
</dbReference>
<comment type="similarity">
    <text evidence="4 10">Belongs to the NAD(P)-dependent epimerase/dehydratase family.</text>
</comment>
<evidence type="ECO:0000256" key="10">
    <source>
        <dbReference type="RuleBase" id="RU366046"/>
    </source>
</evidence>
<dbReference type="Proteomes" id="UP000063964">
    <property type="component" value="Chromosome"/>
</dbReference>
<dbReference type="SUPFAM" id="SSF51735">
    <property type="entry name" value="NAD(P)-binding Rossmann-fold domains"/>
    <property type="match status" value="1"/>
</dbReference>
<evidence type="ECO:0000256" key="3">
    <source>
        <dbReference type="ARBA" id="ARBA00004947"/>
    </source>
</evidence>
<keyword evidence="7 10" id="KW-0520">NAD</keyword>
<organism evidence="12 13">
    <name type="scientific">Desulfomicrobium orale DSM 12838</name>
    <dbReference type="NCBI Taxonomy" id="888061"/>
    <lineage>
        <taxon>Bacteria</taxon>
        <taxon>Pseudomonadati</taxon>
        <taxon>Thermodesulfobacteriota</taxon>
        <taxon>Desulfovibrionia</taxon>
        <taxon>Desulfovibrionales</taxon>
        <taxon>Desulfomicrobiaceae</taxon>
        <taxon>Desulfomicrobium</taxon>
    </lineage>
</organism>
<dbReference type="UniPathway" id="UPA00214"/>
<evidence type="ECO:0000313" key="13">
    <source>
        <dbReference type="Proteomes" id="UP000063964"/>
    </source>
</evidence>
<dbReference type="InterPro" id="IPR005886">
    <property type="entry name" value="UDP_G4E"/>
</dbReference>
<accession>A0A109WBJ2</accession>